<dbReference type="Pfam" id="PF10075">
    <property type="entry name" value="CSN8_PSD8_EIF3K"/>
    <property type="match status" value="1"/>
</dbReference>
<evidence type="ECO:0000313" key="3">
    <source>
        <dbReference type="Proteomes" id="UP000187209"/>
    </source>
</evidence>
<name>A0A1R2D4Q1_9CILI</name>
<sequence>MEDIYKELASNINSGAAINISEYFRKFEEISLNSMPSRESLIFYLFSCYLTDHLIHAKMLWKRIPNSLKGPSELEKVWEIGKFLIKGEYSKALILINNHHWILSQHIILLLKRKLIEDAKKRIARSYLSLEVGQFAKVLDCDNNEAINTAGRWGWEVKQGFVFPCSVERQANRAAEERDVRLITQIVGYLEQKYHIGIDN</sequence>
<organism evidence="2 3">
    <name type="scientific">Stentor coeruleus</name>
    <dbReference type="NCBI Taxonomy" id="5963"/>
    <lineage>
        <taxon>Eukaryota</taxon>
        <taxon>Sar</taxon>
        <taxon>Alveolata</taxon>
        <taxon>Ciliophora</taxon>
        <taxon>Postciliodesmatophora</taxon>
        <taxon>Heterotrichea</taxon>
        <taxon>Heterotrichida</taxon>
        <taxon>Stentoridae</taxon>
        <taxon>Stentor</taxon>
    </lineage>
</organism>
<dbReference type="Gene3D" id="1.25.40.990">
    <property type="match status" value="1"/>
</dbReference>
<protein>
    <recommendedName>
        <fullName evidence="1">CSN8/PSMD8/EIF3K domain-containing protein</fullName>
    </recommendedName>
</protein>
<dbReference type="EMBL" id="MPUH01000002">
    <property type="protein sequence ID" value="OMJ96234.1"/>
    <property type="molecule type" value="Genomic_DNA"/>
</dbReference>
<dbReference type="AlphaFoldDB" id="A0A1R2D4Q1"/>
<proteinExistence type="predicted"/>
<evidence type="ECO:0000313" key="2">
    <source>
        <dbReference type="EMBL" id="OMJ96234.1"/>
    </source>
</evidence>
<dbReference type="OrthoDB" id="5351233at2759"/>
<reference evidence="2 3" key="1">
    <citation type="submission" date="2016-11" db="EMBL/GenBank/DDBJ databases">
        <title>The macronuclear genome of Stentor coeruleus: a giant cell with tiny introns.</title>
        <authorList>
            <person name="Slabodnick M."/>
            <person name="Ruby J.G."/>
            <person name="Reiff S.B."/>
            <person name="Swart E.C."/>
            <person name="Gosai S."/>
            <person name="Prabakaran S."/>
            <person name="Witkowska E."/>
            <person name="Larue G.E."/>
            <person name="Fisher S."/>
            <person name="Freeman R.M."/>
            <person name="Gunawardena J."/>
            <person name="Chu W."/>
            <person name="Stover N.A."/>
            <person name="Gregory B.D."/>
            <person name="Nowacki M."/>
            <person name="Derisi J."/>
            <person name="Roy S.W."/>
            <person name="Marshall W.F."/>
            <person name="Sood P."/>
        </authorList>
    </citation>
    <scope>NUCLEOTIDE SEQUENCE [LARGE SCALE GENOMIC DNA]</scope>
    <source>
        <strain evidence="2">WM001</strain>
    </source>
</reference>
<feature type="domain" description="CSN8/PSMD8/EIF3K" evidence="1">
    <location>
        <begin position="44"/>
        <end position="168"/>
    </location>
</feature>
<comment type="caution">
    <text evidence="2">The sequence shown here is derived from an EMBL/GenBank/DDBJ whole genome shotgun (WGS) entry which is preliminary data.</text>
</comment>
<keyword evidence="3" id="KW-1185">Reference proteome</keyword>
<accession>A0A1R2D4Q1</accession>
<dbReference type="InterPro" id="IPR033464">
    <property type="entry name" value="CSN8_PSD8_EIF3K"/>
</dbReference>
<gene>
    <name evidence="2" type="ORF">SteCoe_194</name>
</gene>
<evidence type="ECO:0000259" key="1">
    <source>
        <dbReference type="Pfam" id="PF10075"/>
    </source>
</evidence>
<dbReference type="Proteomes" id="UP000187209">
    <property type="component" value="Unassembled WGS sequence"/>
</dbReference>